<dbReference type="AlphaFoldDB" id="A0A9D5BZN3"/>
<dbReference type="GO" id="GO:0048364">
    <property type="term" value="P:root development"/>
    <property type="evidence" value="ECO:0007669"/>
    <property type="project" value="InterPro"/>
</dbReference>
<dbReference type="PANTHER" id="PTHR33070:SF49">
    <property type="entry name" value="OS06G0725500 PROTEIN"/>
    <property type="match status" value="1"/>
</dbReference>
<accession>A0A9D5BZN3</accession>
<gene>
    <name evidence="2" type="ORF">J5N97_029104</name>
</gene>
<comment type="caution">
    <text evidence="2">The sequence shown here is derived from an EMBL/GenBank/DDBJ whole genome shotgun (WGS) entry which is preliminary data.</text>
</comment>
<organism evidence="2 3">
    <name type="scientific">Dioscorea zingiberensis</name>
    <dbReference type="NCBI Taxonomy" id="325984"/>
    <lineage>
        <taxon>Eukaryota</taxon>
        <taxon>Viridiplantae</taxon>
        <taxon>Streptophyta</taxon>
        <taxon>Embryophyta</taxon>
        <taxon>Tracheophyta</taxon>
        <taxon>Spermatophyta</taxon>
        <taxon>Magnoliopsida</taxon>
        <taxon>Liliopsida</taxon>
        <taxon>Dioscoreales</taxon>
        <taxon>Dioscoreaceae</taxon>
        <taxon>Dioscorea</taxon>
    </lineage>
</organism>
<name>A0A9D5BZN3_9LILI</name>
<feature type="region of interest" description="Disordered" evidence="1">
    <location>
        <begin position="1"/>
        <end position="38"/>
    </location>
</feature>
<dbReference type="Pfam" id="PF03087">
    <property type="entry name" value="BPS1"/>
    <property type="match status" value="1"/>
</dbReference>
<dbReference type="Proteomes" id="UP001085076">
    <property type="component" value="Miscellaneous, Linkage group lg09"/>
</dbReference>
<reference evidence="2" key="1">
    <citation type="submission" date="2021-03" db="EMBL/GenBank/DDBJ databases">
        <authorList>
            <person name="Li Z."/>
            <person name="Yang C."/>
        </authorList>
    </citation>
    <scope>NUCLEOTIDE SEQUENCE</scope>
    <source>
        <strain evidence="2">Dzin_1.0</strain>
        <tissue evidence="2">Leaf</tissue>
    </source>
</reference>
<evidence type="ECO:0000313" key="3">
    <source>
        <dbReference type="Proteomes" id="UP001085076"/>
    </source>
</evidence>
<protein>
    <submittedName>
        <fullName evidence="2">Uncharacterized protein</fullName>
    </submittedName>
</protein>
<dbReference type="GO" id="GO:0048367">
    <property type="term" value="P:shoot system development"/>
    <property type="evidence" value="ECO:0007669"/>
    <property type="project" value="InterPro"/>
</dbReference>
<evidence type="ECO:0000313" key="2">
    <source>
        <dbReference type="EMBL" id="KAJ0963982.1"/>
    </source>
</evidence>
<proteinExistence type="predicted"/>
<dbReference type="InterPro" id="IPR004320">
    <property type="entry name" value="BPS1_pln"/>
</dbReference>
<evidence type="ECO:0000256" key="1">
    <source>
        <dbReference type="SAM" id="MobiDB-lite"/>
    </source>
</evidence>
<keyword evidence="3" id="KW-1185">Reference proteome</keyword>
<dbReference type="OrthoDB" id="784009at2759"/>
<reference evidence="2" key="2">
    <citation type="journal article" date="2022" name="Hortic Res">
        <title>The genome of Dioscorea zingiberensis sheds light on the biosynthesis, origin and evolution of the medicinally important diosgenin saponins.</title>
        <authorList>
            <person name="Li Y."/>
            <person name="Tan C."/>
            <person name="Li Z."/>
            <person name="Guo J."/>
            <person name="Li S."/>
            <person name="Chen X."/>
            <person name="Wang C."/>
            <person name="Dai X."/>
            <person name="Yang H."/>
            <person name="Song W."/>
            <person name="Hou L."/>
            <person name="Xu J."/>
            <person name="Tong Z."/>
            <person name="Xu A."/>
            <person name="Yuan X."/>
            <person name="Wang W."/>
            <person name="Yang Q."/>
            <person name="Chen L."/>
            <person name="Sun Z."/>
            <person name="Wang K."/>
            <person name="Pan B."/>
            <person name="Chen J."/>
            <person name="Bao Y."/>
            <person name="Liu F."/>
            <person name="Qi X."/>
            <person name="Gang D.R."/>
            <person name="Wen J."/>
            <person name="Li J."/>
        </authorList>
    </citation>
    <scope>NUCLEOTIDE SEQUENCE</scope>
    <source>
        <strain evidence="2">Dzin_1.0</strain>
    </source>
</reference>
<dbReference type="EMBL" id="JAGGNH010000009">
    <property type="protein sequence ID" value="KAJ0963982.1"/>
    <property type="molecule type" value="Genomic_DNA"/>
</dbReference>
<sequence>MVAGFPRSLSLPGTLAGKGRPSEKSRHVRSTSLPCPSNPLISHLEDEIRALRASLSHTDPKPHSPASLSSSLDHLDRLLSSVHDLLLLPQSQDSIRRSAAWTDRLLEDSLRLADVYGTFRSEIIALREHQSAAQTAIRRRDEPRLASSVRSLRRAARRDLIRLASSIRDTARSPPPSIGSASNLAEAELIGIARDAMLVVASASESVLLGVAGLSSASTAVRSLWRLTSMSAAPVAKKIGMEDEVWRRRELERLERMEQWMSALETKSEVVFRSLVNIRVSLLNLLTPCL</sequence>
<dbReference type="PANTHER" id="PTHR33070">
    <property type="entry name" value="OS06G0725500 PROTEIN"/>
    <property type="match status" value="1"/>
</dbReference>